<reference evidence="2 3" key="1">
    <citation type="journal article" date="2009" name="J. Bacteriol.">
        <title>Draft genome sequence of the extremely acidophilic bacterium Acidithiobacillus caldus ATCC 51756 reveals metabolic versatility in the genus Acidithiobacillus.</title>
        <authorList>
            <person name="Valdes J."/>
            <person name="Quatrini R."/>
            <person name="Hallberg K."/>
            <person name="Dopson M."/>
            <person name="Valenzuela P.D."/>
            <person name="Holmes D.S."/>
        </authorList>
    </citation>
    <scope>NUCLEOTIDE SEQUENCE [LARGE SCALE GENOMIC DNA]</scope>
    <source>
        <strain evidence="3">ATCC 51756 / DSM 8584 / KU</strain>
    </source>
</reference>
<dbReference type="AlphaFoldDB" id="A0A059ZXB2"/>
<organism evidence="2 3">
    <name type="scientific">Acidithiobacillus caldus (strain ATCC 51756 / DSM 8584 / KU)</name>
    <dbReference type="NCBI Taxonomy" id="637389"/>
    <lineage>
        <taxon>Bacteria</taxon>
        <taxon>Pseudomonadati</taxon>
        <taxon>Pseudomonadota</taxon>
        <taxon>Acidithiobacillia</taxon>
        <taxon>Acidithiobacillales</taxon>
        <taxon>Acidithiobacillaceae</taxon>
        <taxon>Acidithiobacillus</taxon>
    </lineage>
</organism>
<dbReference type="Gene3D" id="3.40.50.620">
    <property type="entry name" value="HUPs"/>
    <property type="match status" value="1"/>
</dbReference>
<dbReference type="KEGG" id="acz:Acaty_c0743"/>
<evidence type="ECO:0000259" key="1">
    <source>
        <dbReference type="Pfam" id="PF00582"/>
    </source>
</evidence>
<dbReference type="EMBL" id="CP005986">
    <property type="protein sequence ID" value="AIA54621.1"/>
    <property type="molecule type" value="Genomic_DNA"/>
</dbReference>
<feature type="domain" description="UspA" evidence="1">
    <location>
        <begin position="5"/>
        <end position="155"/>
    </location>
</feature>
<evidence type="ECO:0000313" key="3">
    <source>
        <dbReference type="Proteomes" id="UP000005522"/>
    </source>
</evidence>
<accession>A0A059ZXB2</accession>
<gene>
    <name evidence="2" type="ORF">Acaty_c0743</name>
</gene>
<dbReference type="Pfam" id="PF00582">
    <property type="entry name" value="Usp"/>
    <property type="match status" value="1"/>
</dbReference>
<name>A0A059ZXB2_ACICK</name>
<dbReference type="CDD" id="cd00293">
    <property type="entry name" value="USP-like"/>
    <property type="match status" value="1"/>
</dbReference>
<proteinExistence type="predicted"/>
<dbReference type="RefSeq" id="WP_004870956.1">
    <property type="nucleotide sequence ID" value="NZ_CP005986.1"/>
</dbReference>
<dbReference type="eggNOG" id="COG0589">
    <property type="taxonomic scope" value="Bacteria"/>
</dbReference>
<evidence type="ECO:0000313" key="2">
    <source>
        <dbReference type="EMBL" id="AIA54621.1"/>
    </source>
</evidence>
<protein>
    <submittedName>
        <fullName evidence="2">UspA domain protein</fullName>
    </submittedName>
</protein>
<dbReference type="HOGENOM" id="CLU_1514743_0_0_6"/>
<sequence length="179" mass="18391">MSEHVILAAVDGSQNALIAAGVAARFAQLLGGRLGLVTALQVPSVPLGFGSGLFSGDLKQKLLEDARAEAEENLSGVAARIQEGCGLALPEYFIVQGSPEIEIPKIVAADERIIMVVVGQHGFGTESKPRGLPHALGGLGAKLSLALRIPVLLVPADAAEGQICGGILDLRLGKSQAED</sequence>
<dbReference type="SUPFAM" id="SSF52402">
    <property type="entry name" value="Adenine nucleotide alpha hydrolases-like"/>
    <property type="match status" value="1"/>
</dbReference>
<dbReference type="Proteomes" id="UP000005522">
    <property type="component" value="Chromosome"/>
</dbReference>
<dbReference type="GeneID" id="92930740"/>
<dbReference type="InterPro" id="IPR014729">
    <property type="entry name" value="Rossmann-like_a/b/a_fold"/>
</dbReference>
<dbReference type="InterPro" id="IPR006016">
    <property type="entry name" value="UspA"/>
</dbReference>